<name>A0ABX7XA09_9FLAO</name>
<dbReference type="InterPro" id="IPR001279">
    <property type="entry name" value="Metallo-B-lactamas"/>
</dbReference>
<reference evidence="7" key="2">
    <citation type="submission" date="2021-04" db="EMBL/GenBank/DDBJ databases">
        <title>Taxonomy of Flavobacteriaceae bacterium ZY171143.</title>
        <authorList>
            <person name="Li F."/>
        </authorList>
    </citation>
    <scope>NUCLEOTIDE SEQUENCE [LARGE SCALE GENOMIC DNA]</scope>
    <source>
        <strain evidence="7">ZY171143</strain>
    </source>
</reference>
<evidence type="ECO:0000256" key="2">
    <source>
        <dbReference type="ARBA" id="ARBA00022723"/>
    </source>
</evidence>
<reference evidence="6 7" key="1">
    <citation type="journal article" date="2021" name="Int. J. Syst. Evol. Microbiol.">
        <title>Faecalibacter bovis sp. nov., isolated from cow faeces.</title>
        <authorList>
            <person name="Li F."/>
            <person name="Zhao W."/>
            <person name="Hong Q."/>
            <person name="Shao Q."/>
            <person name="Song J."/>
            <person name="Yang S."/>
        </authorList>
    </citation>
    <scope>NUCLEOTIDE SEQUENCE [LARGE SCALE GENOMIC DNA]</scope>
    <source>
        <strain evidence="6 7">ZY171143</strain>
    </source>
</reference>
<accession>A0ABX7XA09</accession>
<evidence type="ECO:0000256" key="3">
    <source>
        <dbReference type="ARBA" id="ARBA00022801"/>
    </source>
</evidence>
<keyword evidence="7" id="KW-1185">Reference proteome</keyword>
<proteinExistence type="inferred from homology"/>
<evidence type="ECO:0000256" key="4">
    <source>
        <dbReference type="ARBA" id="ARBA00022833"/>
    </source>
</evidence>
<dbReference type="PANTHER" id="PTHR42978:SF6">
    <property type="entry name" value="QUORUM-QUENCHING LACTONASE YTNP-RELATED"/>
    <property type="match status" value="1"/>
</dbReference>
<dbReference type="Proteomes" id="UP000672011">
    <property type="component" value="Chromosome"/>
</dbReference>
<protein>
    <submittedName>
        <fullName evidence="6">MBL fold metallo-hydrolase</fullName>
    </submittedName>
</protein>
<dbReference type="CDD" id="cd07720">
    <property type="entry name" value="OPHC2-like_MBL-fold"/>
    <property type="match status" value="1"/>
</dbReference>
<dbReference type="InterPro" id="IPR036866">
    <property type="entry name" value="RibonucZ/Hydroxyglut_hydro"/>
</dbReference>
<dbReference type="RefSeq" id="WP_230475352.1">
    <property type="nucleotide sequence ID" value="NZ_CP072842.1"/>
</dbReference>
<evidence type="ECO:0000256" key="1">
    <source>
        <dbReference type="ARBA" id="ARBA00007749"/>
    </source>
</evidence>
<comment type="similarity">
    <text evidence="1">Belongs to the metallo-beta-lactamase superfamily.</text>
</comment>
<evidence type="ECO:0000313" key="6">
    <source>
        <dbReference type="EMBL" id="QTV04730.1"/>
    </source>
</evidence>
<dbReference type="SUPFAM" id="SSF56281">
    <property type="entry name" value="Metallo-hydrolase/oxidoreductase"/>
    <property type="match status" value="1"/>
</dbReference>
<dbReference type="PANTHER" id="PTHR42978">
    <property type="entry name" value="QUORUM-QUENCHING LACTONASE YTNP-RELATED-RELATED"/>
    <property type="match status" value="1"/>
</dbReference>
<keyword evidence="4" id="KW-0862">Zinc</keyword>
<dbReference type="Pfam" id="PF00753">
    <property type="entry name" value="Lactamase_B"/>
    <property type="match status" value="1"/>
</dbReference>
<keyword evidence="2" id="KW-0479">Metal-binding</keyword>
<keyword evidence="3" id="KW-0378">Hydrolase</keyword>
<dbReference type="SMART" id="SM00849">
    <property type="entry name" value="Lactamase_B"/>
    <property type="match status" value="1"/>
</dbReference>
<dbReference type="InterPro" id="IPR051013">
    <property type="entry name" value="MBL_superfamily_lactonases"/>
</dbReference>
<feature type="domain" description="Metallo-beta-lactamase" evidence="5">
    <location>
        <begin position="88"/>
        <end position="279"/>
    </location>
</feature>
<dbReference type="Gene3D" id="3.60.15.10">
    <property type="entry name" value="Ribonuclease Z/Hydroxyacylglutathione hydrolase-like"/>
    <property type="match status" value="1"/>
</dbReference>
<gene>
    <name evidence="6" type="ORF">J9309_07910</name>
</gene>
<organism evidence="6 7">
    <name type="scientific">Faecalibacter bovis</name>
    <dbReference type="NCBI Taxonomy" id="2898187"/>
    <lineage>
        <taxon>Bacteria</taxon>
        <taxon>Pseudomonadati</taxon>
        <taxon>Bacteroidota</taxon>
        <taxon>Flavobacteriia</taxon>
        <taxon>Flavobacteriales</taxon>
        <taxon>Weeksellaceae</taxon>
        <taxon>Faecalibacter</taxon>
    </lineage>
</organism>
<dbReference type="EMBL" id="CP072842">
    <property type="protein sequence ID" value="QTV04730.1"/>
    <property type="molecule type" value="Genomic_DNA"/>
</dbReference>
<evidence type="ECO:0000313" key="7">
    <source>
        <dbReference type="Proteomes" id="UP000672011"/>
    </source>
</evidence>
<sequence>MNRRELLKSIGLSTVALPLLSAASNFTSKAIQPSGLNFKFGDLDLFLFSDGTNILKEPFPLIAPNKTEKDFLNATKECYLDQQPIAFSLNILLIKKGEKYILFDTGNGLGKNENVGKLLEQMQATNIPAHLITDVILTHAHGDHIGGILLPDGSYAFKNANYYIAQKEFDFWMQENNQSTKNILEKIQTKLTLINQDDILFDCIKTVEIPGHTPGHLAFEIAQNGKVLKHIADAVHSPILIRYPEYGIKYDRDFDLAVSTRIKVLEEAYQKRQIIVAMHLPWPGIGYIGKRDGKYDWIPLSFGSNLKQIQL</sequence>
<evidence type="ECO:0000259" key="5">
    <source>
        <dbReference type="SMART" id="SM00849"/>
    </source>
</evidence>